<dbReference type="Proteomes" id="UP000010716">
    <property type="component" value="Unassembled WGS sequence"/>
</dbReference>
<protein>
    <recommendedName>
        <fullName evidence="3">Regulatory protein RecX</fullName>
    </recommendedName>
</protein>
<evidence type="ECO:0000256" key="2">
    <source>
        <dbReference type="ARBA" id="ARBA00009695"/>
    </source>
</evidence>
<dbReference type="InterPro" id="IPR053926">
    <property type="entry name" value="RecX_HTH_1st"/>
</dbReference>
<evidence type="ECO:0000313" key="7">
    <source>
        <dbReference type="EMBL" id="EGL81913.1"/>
    </source>
</evidence>
<dbReference type="PANTHER" id="PTHR33602">
    <property type="entry name" value="REGULATORY PROTEIN RECX FAMILY PROTEIN"/>
    <property type="match status" value="1"/>
</dbReference>
<accession>F5L9R4</accession>
<evidence type="ECO:0000256" key="3">
    <source>
        <dbReference type="ARBA" id="ARBA00018111"/>
    </source>
</evidence>
<dbReference type="RefSeq" id="WP_007505963.1">
    <property type="nucleotide sequence ID" value="NZ_AFCE01000159.1"/>
</dbReference>
<feature type="domain" description="RecX second three-helical" evidence="5">
    <location>
        <begin position="109"/>
        <end position="150"/>
    </location>
</feature>
<evidence type="ECO:0000313" key="8">
    <source>
        <dbReference type="Proteomes" id="UP000010716"/>
    </source>
</evidence>
<evidence type="ECO:0000259" key="6">
    <source>
        <dbReference type="Pfam" id="PF21982"/>
    </source>
</evidence>
<reference evidence="7 8" key="1">
    <citation type="journal article" date="2011" name="J. Bacteriol.">
        <title>Draft genome sequence of the thermoalkaliphilic Caldalkalibacillus thermarum strain TA2.A1.</title>
        <authorList>
            <person name="Kalamorz F."/>
            <person name="Keis S."/>
            <person name="McMillan D.G."/>
            <person name="Olsson K."/>
            <person name="Stanton J.A."/>
            <person name="Stockwell P."/>
            <person name="Black M.A."/>
            <person name="Klingeman D.M."/>
            <person name="Land M.L."/>
            <person name="Han C.S."/>
            <person name="Martin S.L."/>
            <person name="Becher S.A."/>
            <person name="Peddie C.J."/>
            <person name="Morgan H.W."/>
            <person name="Matthies D."/>
            <person name="Preiss L."/>
            <person name="Meier T."/>
            <person name="Brown S.D."/>
            <person name="Cook G.M."/>
        </authorList>
    </citation>
    <scope>NUCLEOTIDE SEQUENCE [LARGE SCALE GENOMIC DNA]</scope>
    <source>
        <strain evidence="7 8">TA2.A1</strain>
    </source>
</reference>
<dbReference type="Pfam" id="PF21982">
    <property type="entry name" value="RecX_HTH1"/>
    <property type="match status" value="1"/>
</dbReference>
<name>F5L9R4_CALTT</name>
<dbReference type="AlphaFoldDB" id="F5L9R4"/>
<dbReference type="GO" id="GO:0005737">
    <property type="term" value="C:cytoplasm"/>
    <property type="evidence" value="ECO:0007669"/>
    <property type="project" value="UniProtKB-SubCell"/>
</dbReference>
<organism evidence="7 8">
    <name type="scientific">Caldalkalibacillus thermarum (strain TA2.A1)</name>
    <dbReference type="NCBI Taxonomy" id="986075"/>
    <lineage>
        <taxon>Bacteria</taxon>
        <taxon>Bacillati</taxon>
        <taxon>Bacillota</taxon>
        <taxon>Bacilli</taxon>
        <taxon>Bacillales</taxon>
        <taxon>Bacillaceae</taxon>
        <taxon>Caldalkalibacillus</taxon>
    </lineage>
</organism>
<dbReference type="Gene3D" id="1.10.10.10">
    <property type="entry name" value="Winged helix-like DNA-binding domain superfamily/Winged helix DNA-binding domain"/>
    <property type="match status" value="2"/>
</dbReference>
<comment type="subcellular location">
    <subcellularLocation>
        <location evidence="1">Cytoplasm</location>
    </subcellularLocation>
</comment>
<gene>
    <name evidence="7" type="ORF">CathTA2_2569</name>
</gene>
<dbReference type="EMBL" id="AFCE01000159">
    <property type="protein sequence ID" value="EGL81913.1"/>
    <property type="molecule type" value="Genomic_DNA"/>
</dbReference>
<evidence type="ECO:0000256" key="1">
    <source>
        <dbReference type="ARBA" id="ARBA00004496"/>
    </source>
</evidence>
<dbReference type="InterPro" id="IPR003783">
    <property type="entry name" value="Regulatory_RecX"/>
</dbReference>
<keyword evidence="4" id="KW-0963">Cytoplasm</keyword>
<dbReference type="InterPro" id="IPR053924">
    <property type="entry name" value="RecX_HTH_2nd"/>
</dbReference>
<proteinExistence type="inferred from homology"/>
<feature type="domain" description="RecX first three-helical" evidence="6">
    <location>
        <begin position="66"/>
        <end position="101"/>
    </location>
</feature>
<dbReference type="PANTHER" id="PTHR33602:SF1">
    <property type="entry name" value="REGULATORY PROTEIN RECX FAMILY PROTEIN"/>
    <property type="match status" value="1"/>
</dbReference>
<sequence length="173" mass="20749">MSRKITKIKQHGRDAHRYDVYLNDEYAFSVHEDVLVDKRLLKGKQVNQADLQEILREEEKKKIEHAGLRLLSYRPRTTFEMRSYLQQKGFDQELIEEVVQKWINEGYLDDEAFAWQWIEERVKTKHKGRYLLRQELIEKGIEESVIQRALEQMDQEAEYEACFTLAKKTGEKV</sequence>
<dbReference type="InterPro" id="IPR036388">
    <property type="entry name" value="WH-like_DNA-bd_sf"/>
</dbReference>
<comment type="caution">
    <text evidence="7">The sequence shown here is derived from an EMBL/GenBank/DDBJ whole genome shotgun (WGS) entry which is preliminary data.</text>
</comment>
<dbReference type="eggNOG" id="COG2137">
    <property type="taxonomic scope" value="Bacteria"/>
</dbReference>
<evidence type="ECO:0000256" key="4">
    <source>
        <dbReference type="ARBA" id="ARBA00022490"/>
    </source>
</evidence>
<dbReference type="GO" id="GO:0006282">
    <property type="term" value="P:regulation of DNA repair"/>
    <property type="evidence" value="ECO:0007669"/>
    <property type="project" value="InterPro"/>
</dbReference>
<comment type="similarity">
    <text evidence="2">Belongs to the RecX family.</text>
</comment>
<evidence type="ECO:0000259" key="5">
    <source>
        <dbReference type="Pfam" id="PF02631"/>
    </source>
</evidence>
<dbReference type="Pfam" id="PF02631">
    <property type="entry name" value="RecX_HTH2"/>
    <property type="match status" value="1"/>
</dbReference>
<dbReference type="OrthoDB" id="5421057at2"/>